<dbReference type="EMBL" id="CP032485">
    <property type="protein sequence ID" value="QDH24663.1"/>
    <property type="molecule type" value="Genomic_DNA"/>
</dbReference>
<dbReference type="SUPFAM" id="SSF64518">
    <property type="entry name" value="Phase 1 flagellin"/>
    <property type="match status" value="1"/>
</dbReference>
<dbReference type="NCBIfam" id="TIGR02492">
    <property type="entry name" value="flgK_ends"/>
    <property type="match status" value="1"/>
</dbReference>
<dbReference type="GO" id="GO:0044780">
    <property type="term" value="P:bacterial-type flagellum assembly"/>
    <property type="evidence" value="ECO:0007669"/>
    <property type="project" value="InterPro"/>
</dbReference>
<dbReference type="PRINTS" id="PR01005">
    <property type="entry name" value="FLGHOOKAP1"/>
</dbReference>
<proteinExistence type="inferred from homology"/>
<dbReference type="Pfam" id="PF06429">
    <property type="entry name" value="Flg_bbr_C"/>
    <property type="match status" value="1"/>
</dbReference>
<sequence length="496" mass="50148">MGLNNALSIASSGLNAVQYAMSVSSQNTANASTAGYIAEQPTVVASAGNGVGNGVLVAGTRLATNTQVQTALYAQNSLASYASTQNNTLSTIAALQGSTSAASGSSGTLSDLLGNIRSAVVSLSSNVTNSAAQSSVVSAAQNFSQSLNNIAQNIQQQRQNAQDSVVSTVKDINTNLTTIGSLSTQIMSLKSVGKDTADLENQRFTALNSLSGDMGITWKVSANGDMNISTTDGVALPTRATSSSGQIVVTDNFPLTTSDATISESSTYPASENGQAIPGIMLNGVDVTANLKGGTLGASIDLRDNTLPVMQAQCDSLAYSVASRFQAQGISLFTDSAGQIPAADQTSSPPSGSLGFAQTIRVSSQYQDAPSLLNAGTAVQNVLSQTFGSTVTGVPSTGLGVSGTLNLGYSGQQDLISLATALTANQASVAADASSRSSLAQSTQTNLQSQFSSASGVSIDKEMANIVSLQNAYSANAKIISAVQSMFSSLLSAVGN</sequence>
<dbReference type="Proteomes" id="UP000317214">
    <property type="component" value="Chromosome"/>
</dbReference>
<organism evidence="10 11">
    <name type="scientific">Neokomagataea tanensis</name>
    <dbReference type="NCBI Taxonomy" id="661191"/>
    <lineage>
        <taxon>Bacteria</taxon>
        <taxon>Pseudomonadati</taxon>
        <taxon>Pseudomonadota</taxon>
        <taxon>Alphaproteobacteria</taxon>
        <taxon>Acetobacterales</taxon>
        <taxon>Acetobacteraceae</taxon>
        <taxon>Neokomagataea</taxon>
    </lineage>
</organism>
<dbReference type="GO" id="GO:0005576">
    <property type="term" value="C:extracellular region"/>
    <property type="evidence" value="ECO:0007669"/>
    <property type="project" value="UniProtKB-SubCell"/>
</dbReference>
<comment type="subcellular location">
    <subcellularLocation>
        <location evidence="1 7">Bacterial flagellum</location>
    </subcellularLocation>
    <subcellularLocation>
        <location evidence="2 7">Secreted</location>
    </subcellularLocation>
</comment>
<dbReference type="PANTHER" id="PTHR30033">
    <property type="entry name" value="FLAGELLAR HOOK-ASSOCIATED PROTEIN 1"/>
    <property type="match status" value="1"/>
</dbReference>
<dbReference type="InterPro" id="IPR002371">
    <property type="entry name" value="FlgK"/>
</dbReference>
<evidence type="ECO:0000259" key="9">
    <source>
        <dbReference type="Pfam" id="PF22638"/>
    </source>
</evidence>
<evidence type="ECO:0000259" key="8">
    <source>
        <dbReference type="Pfam" id="PF06429"/>
    </source>
</evidence>
<feature type="domain" description="Flagellar hook-associated protein FlgK helical" evidence="9">
    <location>
        <begin position="104"/>
        <end position="328"/>
    </location>
</feature>
<dbReference type="PANTHER" id="PTHR30033:SF1">
    <property type="entry name" value="FLAGELLAR HOOK-ASSOCIATED PROTEIN 1"/>
    <property type="match status" value="1"/>
</dbReference>
<dbReference type="Pfam" id="PF22638">
    <property type="entry name" value="FlgK_D1"/>
    <property type="match status" value="1"/>
</dbReference>
<evidence type="ECO:0000256" key="7">
    <source>
        <dbReference type="RuleBase" id="RU362065"/>
    </source>
</evidence>
<dbReference type="InterPro" id="IPR010930">
    <property type="entry name" value="Flg_bb/hook_C_dom"/>
</dbReference>
<dbReference type="GO" id="GO:0009424">
    <property type="term" value="C:bacterial-type flagellum hook"/>
    <property type="evidence" value="ECO:0007669"/>
    <property type="project" value="UniProtKB-UniRule"/>
</dbReference>
<evidence type="ECO:0000313" key="11">
    <source>
        <dbReference type="Proteomes" id="UP000317214"/>
    </source>
</evidence>
<accession>A0A4Y6V3Z1</accession>
<evidence type="ECO:0000256" key="6">
    <source>
        <dbReference type="ARBA" id="ARBA00023143"/>
    </source>
</evidence>
<dbReference type="GO" id="GO:0005198">
    <property type="term" value="F:structural molecule activity"/>
    <property type="evidence" value="ECO:0007669"/>
    <property type="project" value="UniProtKB-UniRule"/>
</dbReference>
<keyword evidence="6 7" id="KW-0975">Bacterial flagellum</keyword>
<keyword evidence="10" id="KW-0282">Flagellum</keyword>
<reference evidence="10 11" key="1">
    <citation type="submission" date="2018-09" db="EMBL/GenBank/DDBJ databases">
        <title>The complete genome sequence of Neokomagataea tanensis NBRC 106556(T).</title>
        <authorList>
            <person name="Chua K.-O."/>
            <person name="See-Too W.-S."/>
            <person name="Hong K.-W."/>
            <person name="Yin W.-F."/>
            <person name="Chan K.-G."/>
        </authorList>
    </citation>
    <scope>NUCLEOTIDE SEQUENCE [LARGE SCALE GENOMIC DNA]</scope>
    <source>
        <strain evidence="11">AH13 \ NBRC 106556</strain>
    </source>
</reference>
<evidence type="ECO:0000256" key="3">
    <source>
        <dbReference type="ARBA" id="ARBA00009677"/>
    </source>
</evidence>
<name>A0A4Y6V3Z1_9PROT</name>
<dbReference type="OrthoDB" id="7181295at2"/>
<evidence type="ECO:0000313" key="10">
    <source>
        <dbReference type="EMBL" id="QDH24663.1"/>
    </source>
</evidence>
<keyword evidence="5 7" id="KW-0964">Secreted</keyword>
<dbReference type="AlphaFoldDB" id="A0A4Y6V3Z1"/>
<keyword evidence="11" id="KW-1185">Reference proteome</keyword>
<protein>
    <recommendedName>
        <fullName evidence="4 7">Flagellar hook-associated protein 1</fullName>
        <shortName evidence="7">HAP1</shortName>
    </recommendedName>
</protein>
<evidence type="ECO:0000256" key="5">
    <source>
        <dbReference type="ARBA" id="ARBA00022525"/>
    </source>
</evidence>
<feature type="domain" description="Flagellar basal-body/hook protein C-terminal" evidence="8">
    <location>
        <begin position="448"/>
        <end position="492"/>
    </location>
</feature>
<dbReference type="InterPro" id="IPR053927">
    <property type="entry name" value="FlgK_helical"/>
</dbReference>
<evidence type="ECO:0000256" key="4">
    <source>
        <dbReference type="ARBA" id="ARBA00016244"/>
    </source>
</evidence>
<keyword evidence="10" id="KW-0969">Cilium</keyword>
<gene>
    <name evidence="7 10" type="primary">flgK</name>
    <name evidence="10" type="ORF">D5366_04840</name>
</gene>
<dbReference type="RefSeq" id="WP_141492505.1">
    <property type="nucleotide sequence ID" value="NZ_CP032485.1"/>
</dbReference>
<comment type="similarity">
    <text evidence="3 7">Belongs to the flagella basal body rod proteins family.</text>
</comment>
<evidence type="ECO:0000256" key="1">
    <source>
        <dbReference type="ARBA" id="ARBA00004365"/>
    </source>
</evidence>
<keyword evidence="10" id="KW-0966">Cell projection</keyword>
<evidence type="ECO:0000256" key="2">
    <source>
        <dbReference type="ARBA" id="ARBA00004613"/>
    </source>
</evidence>
<dbReference type="KEGG" id="ntn:D5366_04840"/>